<dbReference type="InterPro" id="IPR007627">
    <property type="entry name" value="RNA_pol_sigma70_r2"/>
</dbReference>
<accession>A0A7W9NMC8</accession>
<evidence type="ECO:0000259" key="5">
    <source>
        <dbReference type="SMART" id="SM00871"/>
    </source>
</evidence>
<gene>
    <name evidence="6" type="ORF">BJ998_008973</name>
</gene>
<dbReference type="SUPFAM" id="SSF88659">
    <property type="entry name" value="Sigma3 and sigma4 domains of RNA polymerase sigma factors"/>
    <property type="match status" value="1"/>
</dbReference>
<keyword evidence="2" id="KW-0805">Transcription regulation</keyword>
<dbReference type="Proteomes" id="UP000585638">
    <property type="component" value="Unassembled WGS sequence"/>
</dbReference>
<dbReference type="RefSeq" id="WP_184870162.1">
    <property type="nucleotide sequence ID" value="NZ_BAAAWY010000039.1"/>
</dbReference>
<feature type="domain" description="AraC effector-binding" evidence="5">
    <location>
        <begin position="407"/>
        <end position="567"/>
    </location>
</feature>
<evidence type="ECO:0000256" key="4">
    <source>
        <dbReference type="ARBA" id="ARBA00023163"/>
    </source>
</evidence>
<dbReference type="InterPro" id="IPR013249">
    <property type="entry name" value="RNA_pol_sigma70_r4_t2"/>
</dbReference>
<dbReference type="Pfam" id="PF06445">
    <property type="entry name" value="GyrI-like"/>
    <property type="match status" value="1"/>
</dbReference>
<keyword evidence="3" id="KW-0731">Sigma factor</keyword>
<organism evidence="6 7">
    <name type="scientific">Kutzneria kofuensis</name>
    <dbReference type="NCBI Taxonomy" id="103725"/>
    <lineage>
        <taxon>Bacteria</taxon>
        <taxon>Bacillati</taxon>
        <taxon>Actinomycetota</taxon>
        <taxon>Actinomycetes</taxon>
        <taxon>Pseudonocardiales</taxon>
        <taxon>Pseudonocardiaceae</taxon>
        <taxon>Kutzneria</taxon>
    </lineage>
</organism>
<dbReference type="Pfam" id="PF08281">
    <property type="entry name" value="Sigma70_r4_2"/>
    <property type="match status" value="1"/>
</dbReference>
<dbReference type="PANTHER" id="PTHR47756:SF2">
    <property type="entry name" value="BLL6612 PROTEIN"/>
    <property type="match status" value="1"/>
</dbReference>
<name>A0A7W9NMC8_9PSEU</name>
<proteinExistence type="inferred from homology"/>
<dbReference type="SMART" id="SM00871">
    <property type="entry name" value="AraC_E_bind"/>
    <property type="match status" value="1"/>
</dbReference>
<dbReference type="Gene3D" id="1.10.1740.10">
    <property type="match status" value="1"/>
</dbReference>
<dbReference type="InterPro" id="IPR010499">
    <property type="entry name" value="AraC_E-bd"/>
</dbReference>
<dbReference type="Pfam" id="PF20239">
    <property type="entry name" value="DUF6596"/>
    <property type="match status" value="1"/>
</dbReference>
<dbReference type="InterPro" id="IPR013325">
    <property type="entry name" value="RNA_pol_sigma_r2"/>
</dbReference>
<dbReference type="GO" id="GO:0003677">
    <property type="term" value="F:DNA binding"/>
    <property type="evidence" value="ECO:0007669"/>
    <property type="project" value="InterPro"/>
</dbReference>
<keyword evidence="7" id="KW-1185">Reference proteome</keyword>
<evidence type="ECO:0000256" key="3">
    <source>
        <dbReference type="ARBA" id="ARBA00023082"/>
    </source>
</evidence>
<sequence>MTDVPADPGPVAAAFREEWGRVVATLIRLTGDWDLAEECAQEAFAAAVRQWPVEGVPRKPGAWLTTIARHRATDRIRREAVGAAKLREVAVTAYEPSEPVDAVLLNEAGIEDDRLRLIFTCCHPALAFEAQVALALRTLAGLSMAEIARAFLVPEPTMARRVGRAKAKIRNAGIPYRVPPAHLLPERTTAVLGVLYLMFNEGYSTPERRPLCDEAIRLARLLAQLMPDEPEAAGLLALMLLHDSRRDTRLDASGDVVLLADQDRSRWDASQIAEGRAALARATRLGRLGPYQLQAAIAESHAAGSDWPLIAGLYERLATVVPSPVVRLNQAAAVAMAEGPAAGLQLLDGIDIPGYHLLPATRADFLRRLGRHAEAALAYEQALGLATAEADRRFLTRRLDETRGRAMEPSVIERDEQPYVGIRRAVTMRSIAEIADQIPVLAGWLGRRGISPHSAPFLRYVVIDMDRELVVEAGFPVAGPVEGDGEVFSGVLPAGRYVSAVHVGHPRGLLDATRRLNEWADAQGLRWDVEQTPDGDKFGCRLEIYHTDPRTQPDMDAWETELAFKLAD</sequence>
<dbReference type="InterPro" id="IPR036388">
    <property type="entry name" value="WH-like_DNA-bd_sf"/>
</dbReference>
<dbReference type="EMBL" id="JACHIR010000003">
    <property type="protein sequence ID" value="MBB5897714.1"/>
    <property type="molecule type" value="Genomic_DNA"/>
</dbReference>
<dbReference type="SUPFAM" id="SSF88946">
    <property type="entry name" value="Sigma2 domain of RNA polymerase sigma factors"/>
    <property type="match status" value="1"/>
</dbReference>
<dbReference type="Gene3D" id="3.20.80.10">
    <property type="entry name" value="Regulatory factor, effector binding domain"/>
    <property type="match status" value="1"/>
</dbReference>
<evidence type="ECO:0000256" key="1">
    <source>
        <dbReference type="ARBA" id="ARBA00010641"/>
    </source>
</evidence>
<keyword evidence="4" id="KW-0804">Transcription</keyword>
<dbReference type="InterPro" id="IPR014284">
    <property type="entry name" value="RNA_pol_sigma-70_dom"/>
</dbReference>
<dbReference type="SUPFAM" id="SSF55136">
    <property type="entry name" value="Probable bacterial effector-binding domain"/>
    <property type="match status" value="1"/>
</dbReference>
<comment type="similarity">
    <text evidence="1">Belongs to the sigma-70 factor family. ECF subfamily.</text>
</comment>
<reference evidence="6 7" key="1">
    <citation type="submission" date="2020-08" db="EMBL/GenBank/DDBJ databases">
        <title>Sequencing the genomes of 1000 actinobacteria strains.</title>
        <authorList>
            <person name="Klenk H.-P."/>
        </authorList>
    </citation>
    <scope>NUCLEOTIDE SEQUENCE [LARGE SCALE GENOMIC DNA]</scope>
    <source>
        <strain evidence="6 7">DSM 43851</strain>
    </source>
</reference>
<protein>
    <submittedName>
        <fullName evidence="6">RNA polymerase sigma-70 factor (ECF subfamily)</fullName>
    </submittedName>
</protein>
<dbReference type="InterPro" id="IPR046531">
    <property type="entry name" value="DUF6596"/>
</dbReference>
<dbReference type="InterPro" id="IPR013324">
    <property type="entry name" value="RNA_pol_sigma_r3/r4-like"/>
</dbReference>
<evidence type="ECO:0000313" key="6">
    <source>
        <dbReference type="EMBL" id="MBB5897714.1"/>
    </source>
</evidence>
<dbReference type="Pfam" id="PF04542">
    <property type="entry name" value="Sigma70_r2"/>
    <property type="match status" value="1"/>
</dbReference>
<dbReference type="AlphaFoldDB" id="A0A7W9NMC8"/>
<dbReference type="Gene3D" id="1.10.10.10">
    <property type="entry name" value="Winged helix-like DNA-binding domain superfamily/Winged helix DNA-binding domain"/>
    <property type="match status" value="1"/>
</dbReference>
<evidence type="ECO:0000256" key="2">
    <source>
        <dbReference type="ARBA" id="ARBA00023015"/>
    </source>
</evidence>
<dbReference type="GO" id="GO:0006352">
    <property type="term" value="P:DNA-templated transcription initiation"/>
    <property type="evidence" value="ECO:0007669"/>
    <property type="project" value="InterPro"/>
</dbReference>
<dbReference type="PANTHER" id="PTHR47756">
    <property type="entry name" value="BLL6612 PROTEIN-RELATED"/>
    <property type="match status" value="1"/>
</dbReference>
<evidence type="ECO:0000313" key="7">
    <source>
        <dbReference type="Proteomes" id="UP000585638"/>
    </source>
</evidence>
<dbReference type="NCBIfam" id="TIGR02937">
    <property type="entry name" value="sigma70-ECF"/>
    <property type="match status" value="1"/>
</dbReference>
<dbReference type="InterPro" id="IPR011256">
    <property type="entry name" value="Reg_factor_effector_dom_sf"/>
</dbReference>
<dbReference type="InterPro" id="IPR029442">
    <property type="entry name" value="GyrI-like"/>
</dbReference>
<comment type="caution">
    <text evidence="6">The sequence shown here is derived from an EMBL/GenBank/DDBJ whole genome shotgun (WGS) entry which is preliminary data.</text>
</comment>
<dbReference type="GO" id="GO:0016987">
    <property type="term" value="F:sigma factor activity"/>
    <property type="evidence" value="ECO:0007669"/>
    <property type="project" value="UniProtKB-KW"/>
</dbReference>